<keyword evidence="6 13" id="KW-0378">Hydrolase</keyword>
<dbReference type="FunCoup" id="G8JT99">
    <property type="interactions" value="159"/>
</dbReference>
<dbReference type="GO" id="GO:0005829">
    <property type="term" value="C:cytosol"/>
    <property type="evidence" value="ECO:0007669"/>
    <property type="project" value="TreeGrafter"/>
</dbReference>
<comment type="function">
    <text evidence="2 13">This enzyme scavenges exogenous and endogenous cytidine and 2'-deoxycytidine for UMP synthesis.</text>
</comment>
<dbReference type="GO" id="GO:0004126">
    <property type="term" value="F:cytidine deaminase activity"/>
    <property type="evidence" value="ECO:0007669"/>
    <property type="project" value="UniProtKB-UniRule"/>
</dbReference>
<dbReference type="EMBL" id="CP002500">
    <property type="protein sequence ID" value="AET39252.1"/>
    <property type="molecule type" value="Genomic_DNA"/>
</dbReference>
<dbReference type="PANTHER" id="PTHR11644">
    <property type="entry name" value="CYTIDINE DEAMINASE"/>
    <property type="match status" value="1"/>
</dbReference>
<evidence type="ECO:0000256" key="9">
    <source>
        <dbReference type="ARBA" id="ARBA00049558"/>
    </source>
</evidence>
<dbReference type="HOGENOM" id="CLU_097262_2_2_1"/>
<dbReference type="KEGG" id="erc:Ecym_4176"/>
<dbReference type="PROSITE" id="PS51747">
    <property type="entry name" value="CYT_DCMP_DEAMINASES_2"/>
    <property type="match status" value="1"/>
</dbReference>
<dbReference type="FunFam" id="3.40.140.10:FF:000008">
    <property type="entry name" value="Cytidine deaminase"/>
    <property type="match status" value="1"/>
</dbReference>
<proteinExistence type="inferred from homology"/>
<dbReference type="InterPro" id="IPR016192">
    <property type="entry name" value="APOBEC/CMP_deaminase_Zn-bd"/>
</dbReference>
<dbReference type="GeneID" id="11469387"/>
<accession>G8JT99</accession>
<comment type="catalytic activity">
    <reaction evidence="13">
        <text>2'-deoxycytidine + H2O + H(+) = 2'-deoxyuridine + NH4(+)</text>
        <dbReference type="Rhea" id="RHEA:13433"/>
        <dbReference type="ChEBI" id="CHEBI:15377"/>
        <dbReference type="ChEBI" id="CHEBI:15378"/>
        <dbReference type="ChEBI" id="CHEBI:15698"/>
        <dbReference type="ChEBI" id="CHEBI:16450"/>
        <dbReference type="ChEBI" id="CHEBI:28938"/>
        <dbReference type="EC" id="3.5.4.5"/>
    </reaction>
</comment>
<feature type="binding site" evidence="11">
    <location>
        <begin position="56"/>
        <end position="62"/>
    </location>
    <ligand>
        <name>substrate</name>
    </ligand>
</feature>
<comment type="similarity">
    <text evidence="3 13">Belongs to the cytidine and deoxycytidylate deaminase family.</text>
</comment>
<dbReference type="CDD" id="cd01283">
    <property type="entry name" value="cytidine_deaminase"/>
    <property type="match status" value="1"/>
</dbReference>
<evidence type="ECO:0000256" key="4">
    <source>
        <dbReference type="ARBA" id="ARBA00012783"/>
    </source>
</evidence>
<feature type="binding site" evidence="12">
    <location>
        <position position="102"/>
    </location>
    <ligand>
        <name>Zn(2+)</name>
        <dbReference type="ChEBI" id="CHEBI:29105"/>
        <note>catalytic</note>
    </ligand>
</feature>
<evidence type="ECO:0000256" key="7">
    <source>
        <dbReference type="ARBA" id="ARBA00022833"/>
    </source>
</evidence>
<evidence type="ECO:0000256" key="10">
    <source>
        <dbReference type="PIRSR" id="PIRSR606262-1"/>
    </source>
</evidence>
<comment type="catalytic activity">
    <reaction evidence="9 13">
        <text>cytidine + H2O + H(+) = uridine + NH4(+)</text>
        <dbReference type="Rhea" id="RHEA:16069"/>
        <dbReference type="ChEBI" id="CHEBI:15377"/>
        <dbReference type="ChEBI" id="CHEBI:15378"/>
        <dbReference type="ChEBI" id="CHEBI:16704"/>
        <dbReference type="ChEBI" id="CHEBI:17562"/>
        <dbReference type="ChEBI" id="CHEBI:28938"/>
        <dbReference type="EC" id="3.5.4.5"/>
    </reaction>
</comment>
<dbReference type="AlphaFoldDB" id="G8JT99"/>
<keyword evidence="16" id="KW-1185">Reference proteome</keyword>
<dbReference type="GO" id="GO:0008655">
    <property type="term" value="P:pyrimidine-containing compound salvage"/>
    <property type="evidence" value="ECO:0007669"/>
    <property type="project" value="EnsemblFungi"/>
</dbReference>
<dbReference type="NCBIfam" id="NF004064">
    <property type="entry name" value="PRK05578.1"/>
    <property type="match status" value="1"/>
</dbReference>
<dbReference type="EC" id="3.5.4.5" evidence="4 13"/>
<evidence type="ECO:0000256" key="1">
    <source>
        <dbReference type="ARBA" id="ARBA00001947"/>
    </source>
</evidence>
<dbReference type="InterPro" id="IPR016193">
    <property type="entry name" value="Cytidine_deaminase-like"/>
</dbReference>
<evidence type="ECO:0000256" key="6">
    <source>
        <dbReference type="ARBA" id="ARBA00022801"/>
    </source>
</evidence>
<dbReference type="eggNOG" id="KOG0833">
    <property type="taxonomic scope" value="Eukaryota"/>
</dbReference>
<dbReference type="InParanoid" id="G8JT99"/>
<evidence type="ECO:0000256" key="5">
    <source>
        <dbReference type="ARBA" id="ARBA00022723"/>
    </source>
</evidence>
<protein>
    <recommendedName>
        <fullName evidence="4 13">Cytidine deaminase</fullName>
        <ecNumber evidence="4 13">3.5.4.5</ecNumber>
    </recommendedName>
    <alternativeName>
        <fullName evidence="8 13">Cytidine aminohydrolase</fullName>
    </alternativeName>
</protein>
<sequence>MADSENPQEDISVPPAFEGGIEVAIRSRELSYSPYSSFRVGCCIQTKCGKYISGSNVENASYGASICAERTAVVRAVMDGHTDDWACIAISGDSLQQCISPCGICRQVLREFTNPKTFPVVMLNGDGTKRRLMTLEELLPDSFGPDDLHHTA</sequence>
<evidence type="ECO:0000256" key="13">
    <source>
        <dbReference type="RuleBase" id="RU364006"/>
    </source>
</evidence>
<dbReference type="OMA" id="LTHFTCV"/>
<dbReference type="NCBIfam" id="TIGR01354">
    <property type="entry name" value="cyt_deam_tetra"/>
    <property type="match status" value="1"/>
</dbReference>
<feature type="active site" description="Proton donor" evidence="10">
    <location>
        <position position="69"/>
    </location>
</feature>
<dbReference type="GO" id="GO:0005634">
    <property type="term" value="C:nucleus"/>
    <property type="evidence" value="ECO:0007669"/>
    <property type="project" value="EnsemblFungi"/>
</dbReference>
<dbReference type="InterPro" id="IPR006262">
    <property type="entry name" value="Cyt_deam_tetra"/>
</dbReference>
<evidence type="ECO:0000313" key="15">
    <source>
        <dbReference type="EMBL" id="AET39252.1"/>
    </source>
</evidence>
<feature type="binding site" evidence="12">
    <location>
        <position position="105"/>
    </location>
    <ligand>
        <name>Zn(2+)</name>
        <dbReference type="ChEBI" id="CHEBI:29105"/>
        <note>catalytic</note>
    </ligand>
</feature>
<keyword evidence="5 12" id="KW-0479">Metal-binding</keyword>
<organism evidence="15 16">
    <name type="scientific">Eremothecium cymbalariae (strain CBS 270.75 / DBVPG 7215 / KCTC 17166 / NRRL Y-17582)</name>
    <name type="common">Yeast</name>
    <dbReference type="NCBI Taxonomy" id="931890"/>
    <lineage>
        <taxon>Eukaryota</taxon>
        <taxon>Fungi</taxon>
        <taxon>Dikarya</taxon>
        <taxon>Ascomycota</taxon>
        <taxon>Saccharomycotina</taxon>
        <taxon>Saccharomycetes</taxon>
        <taxon>Saccharomycetales</taxon>
        <taxon>Saccharomycetaceae</taxon>
        <taxon>Eremothecium</taxon>
    </lineage>
</organism>
<keyword evidence="7 12" id="KW-0862">Zinc</keyword>
<dbReference type="Pfam" id="PF00383">
    <property type="entry name" value="dCMP_cyt_deam_1"/>
    <property type="match status" value="1"/>
</dbReference>
<dbReference type="GO" id="GO:0008270">
    <property type="term" value="F:zinc ion binding"/>
    <property type="evidence" value="ECO:0007669"/>
    <property type="project" value="UniProtKB-UniRule"/>
</dbReference>
<evidence type="ECO:0000256" key="11">
    <source>
        <dbReference type="PIRSR" id="PIRSR606262-2"/>
    </source>
</evidence>
<dbReference type="OrthoDB" id="414540at2759"/>
<comment type="cofactor">
    <cofactor evidence="1 12 13">
        <name>Zn(2+)</name>
        <dbReference type="ChEBI" id="CHEBI:29105"/>
    </cofactor>
</comment>
<evidence type="ECO:0000256" key="3">
    <source>
        <dbReference type="ARBA" id="ARBA00006576"/>
    </source>
</evidence>
<dbReference type="PANTHER" id="PTHR11644:SF2">
    <property type="entry name" value="CYTIDINE DEAMINASE"/>
    <property type="match status" value="1"/>
</dbReference>
<evidence type="ECO:0000256" key="12">
    <source>
        <dbReference type="PIRSR" id="PIRSR606262-3"/>
    </source>
</evidence>
<dbReference type="RefSeq" id="XP_003646069.1">
    <property type="nucleotide sequence ID" value="XM_003646021.1"/>
</dbReference>
<evidence type="ECO:0000313" key="16">
    <source>
        <dbReference type="Proteomes" id="UP000006790"/>
    </source>
</evidence>
<evidence type="ECO:0000256" key="2">
    <source>
        <dbReference type="ARBA" id="ARBA00003949"/>
    </source>
</evidence>
<dbReference type="InterPro" id="IPR002125">
    <property type="entry name" value="CMP_dCMP_dom"/>
</dbReference>
<dbReference type="Proteomes" id="UP000006790">
    <property type="component" value="Chromosome 4"/>
</dbReference>
<dbReference type="GO" id="GO:0006216">
    <property type="term" value="P:cytidine catabolic process"/>
    <property type="evidence" value="ECO:0007669"/>
    <property type="project" value="EnsemblFungi"/>
</dbReference>
<dbReference type="GO" id="GO:0042802">
    <property type="term" value="F:identical protein binding"/>
    <property type="evidence" value="ECO:0007669"/>
    <property type="project" value="EnsemblFungi"/>
</dbReference>
<feature type="binding site" evidence="12">
    <location>
        <position position="67"/>
    </location>
    <ligand>
        <name>Zn(2+)</name>
        <dbReference type="ChEBI" id="CHEBI:29105"/>
        <note>catalytic</note>
    </ligand>
</feature>
<dbReference type="STRING" id="931890.G8JT99"/>
<dbReference type="PROSITE" id="PS00903">
    <property type="entry name" value="CYT_DCMP_DEAMINASES_1"/>
    <property type="match status" value="1"/>
</dbReference>
<dbReference type="SUPFAM" id="SSF53927">
    <property type="entry name" value="Cytidine deaminase-like"/>
    <property type="match status" value="1"/>
</dbReference>
<gene>
    <name evidence="15" type="ordered locus">Ecym_4176</name>
</gene>
<dbReference type="GO" id="GO:0006217">
    <property type="term" value="P:deoxycytidine catabolic process"/>
    <property type="evidence" value="ECO:0007669"/>
    <property type="project" value="EnsemblFungi"/>
</dbReference>
<name>G8JT99_ERECY</name>
<dbReference type="InterPro" id="IPR050202">
    <property type="entry name" value="Cyt/Deoxycyt_deaminase"/>
</dbReference>
<reference evidence="16" key="1">
    <citation type="journal article" date="2012" name="G3 (Bethesda)">
        <title>Pichia sorbitophila, an interspecies yeast hybrid reveals early steps of genome resolution following polyploidization.</title>
        <authorList>
            <person name="Leh Louis V."/>
            <person name="Despons L."/>
            <person name="Friedrich A."/>
            <person name="Martin T."/>
            <person name="Durrens P."/>
            <person name="Casaregola S."/>
            <person name="Neuveglise C."/>
            <person name="Fairhead C."/>
            <person name="Marck C."/>
            <person name="Cruz J.A."/>
            <person name="Straub M.L."/>
            <person name="Kugler V."/>
            <person name="Sacerdot C."/>
            <person name="Uzunov Z."/>
            <person name="Thierry A."/>
            <person name="Weiss S."/>
            <person name="Bleykasten C."/>
            <person name="De Montigny J."/>
            <person name="Jacques N."/>
            <person name="Jung P."/>
            <person name="Lemaire M."/>
            <person name="Mallet S."/>
            <person name="Morel G."/>
            <person name="Richard G.F."/>
            <person name="Sarkar A."/>
            <person name="Savel G."/>
            <person name="Schacherer J."/>
            <person name="Seret M.L."/>
            <person name="Talla E."/>
            <person name="Samson G."/>
            <person name="Jubin C."/>
            <person name="Poulain J."/>
            <person name="Vacherie B."/>
            <person name="Barbe V."/>
            <person name="Pelletier E."/>
            <person name="Sherman D.J."/>
            <person name="Westhof E."/>
            <person name="Weissenbach J."/>
            <person name="Baret P.V."/>
            <person name="Wincker P."/>
            <person name="Gaillardin C."/>
            <person name="Dujon B."/>
            <person name="Souciet J.L."/>
        </authorList>
    </citation>
    <scope>NUCLEOTIDE SEQUENCE [LARGE SCALE GENOMIC DNA]</scope>
    <source>
        <strain evidence="16">CBS 270.75 / DBVPG 7215 / KCTC 17166 / NRRL Y-17582</strain>
    </source>
</reference>
<evidence type="ECO:0000256" key="8">
    <source>
        <dbReference type="ARBA" id="ARBA00032005"/>
    </source>
</evidence>
<feature type="domain" description="CMP/dCMP-type deaminase" evidence="14">
    <location>
        <begin position="15"/>
        <end position="146"/>
    </location>
</feature>
<dbReference type="Gene3D" id="3.40.140.10">
    <property type="entry name" value="Cytidine Deaminase, domain 2"/>
    <property type="match status" value="1"/>
</dbReference>
<evidence type="ECO:0000259" key="14">
    <source>
        <dbReference type="PROSITE" id="PS51747"/>
    </source>
</evidence>